<dbReference type="Gene3D" id="3.30.1780.10">
    <property type="entry name" value="ornithine cyclodeaminase, domain 1"/>
    <property type="match status" value="1"/>
</dbReference>
<gene>
    <name evidence="1" type="ORF">SAMN02745751_03301</name>
</gene>
<dbReference type="PANTHER" id="PTHR13812">
    <property type="entry name" value="KETIMINE REDUCTASE MU-CRYSTALLIN"/>
    <property type="match status" value="1"/>
</dbReference>
<dbReference type="PANTHER" id="PTHR13812:SF19">
    <property type="entry name" value="KETIMINE REDUCTASE MU-CRYSTALLIN"/>
    <property type="match status" value="1"/>
</dbReference>
<organism evidence="1 2">
    <name type="scientific">Dethiosulfatibacter aminovorans DSM 17477</name>
    <dbReference type="NCBI Taxonomy" id="1121476"/>
    <lineage>
        <taxon>Bacteria</taxon>
        <taxon>Bacillati</taxon>
        <taxon>Bacillota</taxon>
        <taxon>Tissierellia</taxon>
        <taxon>Dethiosulfatibacter</taxon>
    </lineage>
</organism>
<dbReference type="RefSeq" id="WP_073050663.1">
    <property type="nucleotide sequence ID" value="NZ_FQZL01000035.1"/>
</dbReference>
<proteinExistence type="predicted"/>
<reference evidence="1 2" key="1">
    <citation type="submission" date="2016-11" db="EMBL/GenBank/DDBJ databases">
        <authorList>
            <person name="Jaros S."/>
            <person name="Januszkiewicz K."/>
            <person name="Wedrychowicz H."/>
        </authorList>
    </citation>
    <scope>NUCLEOTIDE SEQUENCE [LARGE SCALE GENOMIC DNA]</scope>
    <source>
        <strain evidence="1 2">DSM 17477</strain>
    </source>
</reference>
<dbReference type="STRING" id="1121476.SAMN02745751_03301"/>
<evidence type="ECO:0000313" key="1">
    <source>
        <dbReference type="EMBL" id="SHJ75931.1"/>
    </source>
</evidence>
<dbReference type="InterPro" id="IPR036291">
    <property type="entry name" value="NAD(P)-bd_dom_sf"/>
</dbReference>
<dbReference type="EMBL" id="FQZL01000035">
    <property type="protein sequence ID" value="SHJ75931.1"/>
    <property type="molecule type" value="Genomic_DNA"/>
</dbReference>
<sequence>MNTSEDRKWIQEKLNIGNEMLYLTKDEVISTNINEKDILSLTRDALLAHGTKEFEMPAKIGVHPYEEVFFHAMPAYVPSKQAIGMKWIECYPFNPKKFNLPQTTGILSLNDVSSGCPIALMDSTWITAMRTPAVTALAAEALHPDAETFGMFGCGVQGKEHVKYIVHTLKKLKKIYVYDTREESMDNLIEEVQPLIDVEIVKGTSPEMVAKSCEVLSSATIILKEPIIAVKDEWVSKGQTILPCDLNTFWDPITSKRADKYIVDSIEEHELFNGMGYFPDGLPDIACETGEILAGNKKGRESKDDLIVCSNIGMAVCDVVVGREVFNRALKNNIGIKLGL</sequence>
<dbReference type="Gene3D" id="3.40.50.720">
    <property type="entry name" value="NAD(P)-binding Rossmann-like Domain"/>
    <property type="match status" value="1"/>
</dbReference>
<evidence type="ECO:0000313" key="2">
    <source>
        <dbReference type="Proteomes" id="UP000184052"/>
    </source>
</evidence>
<keyword evidence="2" id="KW-1185">Reference proteome</keyword>
<dbReference type="InterPro" id="IPR003462">
    <property type="entry name" value="ODC_Mu_crystall"/>
</dbReference>
<protein>
    <submittedName>
        <fullName evidence="1">Ornithine cyclodeaminase</fullName>
    </submittedName>
</protein>
<dbReference type="OrthoDB" id="9792005at2"/>
<dbReference type="AlphaFoldDB" id="A0A1M6LXP0"/>
<dbReference type="InterPro" id="IPR023401">
    <property type="entry name" value="ODC_N"/>
</dbReference>
<dbReference type="SUPFAM" id="SSF51735">
    <property type="entry name" value="NAD(P)-binding Rossmann-fold domains"/>
    <property type="match status" value="1"/>
</dbReference>
<dbReference type="Proteomes" id="UP000184052">
    <property type="component" value="Unassembled WGS sequence"/>
</dbReference>
<accession>A0A1M6LXP0</accession>
<dbReference type="GO" id="GO:0005737">
    <property type="term" value="C:cytoplasm"/>
    <property type="evidence" value="ECO:0007669"/>
    <property type="project" value="TreeGrafter"/>
</dbReference>
<dbReference type="PIRSF" id="PIRSF001439">
    <property type="entry name" value="CryM"/>
    <property type="match status" value="1"/>
</dbReference>
<name>A0A1M6LXP0_9FIRM</name>
<dbReference type="Pfam" id="PF02423">
    <property type="entry name" value="OCD_Mu_crystall"/>
    <property type="match status" value="1"/>
</dbReference>